<dbReference type="Gene3D" id="3.90.850.10">
    <property type="entry name" value="Fumarylacetoacetase-like, C-terminal domain"/>
    <property type="match status" value="1"/>
</dbReference>
<evidence type="ECO:0000259" key="3">
    <source>
        <dbReference type="Pfam" id="PF10370"/>
    </source>
</evidence>
<accession>A0A7W7G0D8</accession>
<dbReference type="RefSeq" id="WP_185009221.1">
    <property type="nucleotide sequence ID" value="NZ_BAAAUI010000037.1"/>
</dbReference>
<gene>
    <name evidence="4" type="ORF">HNR67_008267</name>
</gene>
<dbReference type="PANTHER" id="PTHR11820:SF7">
    <property type="entry name" value="ACYLPYRUVASE FAHD1, MITOCHONDRIAL"/>
    <property type="match status" value="1"/>
</dbReference>
<keyword evidence="5" id="KW-1185">Reference proteome</keyword>
<feature type="domain" description="Fumarylacetoacetase-like C-terminal" evidence="2">
    <location>
        <begin position="63"/>
        <end position="257"/>
    </location>
</feature>
<dbReference type="GO" id="GO:0046872">
    <property type="term" value="F:metal ion binding"/>
    <property type="evidence" value="ECO:0007669"/>
    <property type="project" value="UniProtKB-KW"/>
</dbReference>
<dbReference type="Gene3D" id="2.30.30.370">
    <property type="entry name" value="FAH"/>
    <property type="match status" value="1"/>
</dbReference>
<sequence length="260" mass="27559">MRIARVAHPEGMAFAAIEGDLDGPADQLTVAEIAEHPFGQVQFTGRRWPLADVRLLAPMLPSKVVCVGRNYADHAKEMGGEAPASPIIFLKPSTTVIGPNVAIKLPASSERVDFEGELAVVIGRPCKDVPAAKAREVILGYTIANDVTARDQQKADGGFGRAKTYDTFCPLGPWVETVLDAADVEIKTELDGEVKQDGHTAQMVHDIPALIEFISHIMTLLPGDVILTGTPAGVGPMRPGQTVAVSIEGLGTLTNPIAAR</sequence>
<dbReference type="EMBL" id="JACHMH010000001">
    <property type="protein sequence ID" value="MBB4682149.1"/>
    <property type="molecule type" value="Genomic_DNA"/>
</dbReference>
<dbReference type="InterPro" id="IPR011234">
    <property type="entry name" value="Fumarylacetoacetase-like_C"/>
</dbReference>
<dbReference type="Proteomes" id="UP000533598">
    <property type="component" value="Unassembled WGS sequence"/>
</dbReference>
<dbReference type="Pfam" id="PF01557">
    <property type="entry name" value="FAA_hydrolase"/>
    <property type="match status" value="1"/>
</dbReference>
<feature type="domain" description="Rv2993c-like N-terminal" evidence="3">
    <location>
        <begin position="1"/>
        <end position="58"/>
    </location>
</feature>
<organism evidence="4 5">
    <name type="scientific">Crossiella cryophila</name>
    <dbReference type="NCBI Taxonomy" id="43355"/>
    <lineage>
        <taxon>Bacteria</taxon>
        <taxon>Bacillati</taxon>
        <taxon>Actinomycetota</taxon>
        <taxon>Actinomycetes</taxon>
        <taxon>Pseudonocardiales</taxon>
        <taxon>Pseudonocardiaceae</taxon>
        <taxon>Crossiella</taxon>
    </lineage>
</organism>
<protein>
    <submittedName>
        <fullName evidence="4">2-keto-4-pentenoate hydratase/2-oxohepta-3-ene-1,7-dioic acid hydratase in catechol pathway</fullName>
    </submittedName>
</protein>
<dbReference type="SUPFAM" id="SSF56529">
    <property type="entry name" value="FAH"/>
    <property type="match status" value="1"/>
</dbReference>
<evidence type="ECO:0000256" key="1">
    <source>
        <dbReference type="ARBA" id="ARBA00022723"/>
    </source>
</evidence>
<comment type="caution">
    <text evidence="4">The sequence shown here is derived from an EMBL/GenBank/DDBJ whole genome shotgun (WGS) entry which is preliminary data.</text>
</comment>
<dbReference type="FunFam" id="3.90.850.10:FF:000002">
    <property type="entry name" value="2-hydroxyhepta-2,4-diene-1,7-dioate isomerase"/>
    <property type="match status" value="1"/>
</dbReference>
<evidence type="ECO:0000313" key="4">
    <source>
        <dbReference type="EMBL" id="MBB4682149.1"/>
    </source>
</evidence>
<evidence type="ECO:0000313" key="5">
    <source>
        <dbReference type="Proteomes" id="UP000533598"/>
    </source>
</evidence>
<proteinExistence type="predicted"/>
<dbReference type="PANTHER" id="PTHR11820">
    <property type="entry name" value="ACYLPYRUVASE"/>
    <property type="match status" value="1"/>
</dbReference>
<name>A0A7W7G0D8_9PSEU</name>
<dbReference type="AlphaFoldDB" id="A0A7W7G0D8"/>
<dbReference type="InterPro" id="IPR018833">
    <property type="entry name" value="Rv2993c-like_N"/>
</dbReference>
<keyword evidence="1" id="KW-0479">Metal-binding</keyword>
<reference evidence="4 5" key="1">
    <citation type="submission" date="2020-08" db="EMBL/GenBank/DDBJ databases">
        <title>Sequencing the genomes of 1000 actinobacteria strains.</title>
        <authorList>
            <person name="Klenk H.-P."/>
        </authorList>
    </citation>
    <scope>NUCLEOTIDE SEQUENCE [LARGE SCALE GENOMIC DNA]</scope>
    <source>
        <strain evidence="4 5">DSM 44230</strain>
    </source>
</reference>
<dbReference type="GO" id="GO:0019752">
    <property type="term" value="P:carboxylic acid metabolic process"/>
    <property type="evidence" value="ECO:0007669"/>
    <property type="project" value="UniProtKB-ARBA"/>
</dbReference>
<dbReference type="InterPro" id="IPR036663">
    <property type="entry name" value="Fumarylacetoacetase_C_sf"/>
</dbReference>
<dbReference type="GO" id="GO:0018773">
    <property type="term" value="F:acetylpyruvate hydrolase activity"/>
    <property type="evidence" value="ECO:0007669"/>
    <property type="project" value="TreeGrafter"/>
</dbReference>
<dbReference type="GO" id="GO:0016853">
    <property type="term" value="F:isomerase activity"/>
    <property type="evidence" value="ECO:0007669"/>
    <property type="project" value="UniProtKB-ARBA"/>
</dbReference>
<evidence type="ECO:0000259" key="2">
    <source>
        <dbReference type="Pfam" id="PF01557"/>
    </source>
</evidence>
<dbReference type="Pfam" id="PF10370">
    <property type="entry name" value="Rv2993c-like_N"/>
    <property type="match status" value="1"/>
</dbReference>